<dbReference type="PANTHER" id="PTHR31078">
    <property type="entry name" value="CILIA- AND FLAGELLA-ASSOCIATED PROTEIN 300"/>
    <property type="match status" value="1"/>
</dbReference>
<dbReference type="PANTHER" id="PTHR31078:SF1">
    <property type="entry name" value="CILIA- AND FLAGELLA-ASSOCIATED PROTEIN 300"/>
    <property type="match status" value="1"/>
</dbReference>
<keyword evidence="5" id="KW-0206">Cytoskeleton</keyword>
<comment type="caution">
    <text evidence="8">The sequence shown here is derived from an EMBL/GenBank/DDBJ whole genome shotgun (WGS) entry which is preliminary data.</text>
</comment>
<sequence length="322" mass="36198">MLSPSPTPESRPTALPESIAGQTAKSLRPDSTAPRFRFSSMGDKQPLQRVSLPKDAKRPRSSESTANDVPDLLEKWGFSSDHSYFRRIVYDPYLAPQQHEAFLAQLLSDASVRSELKVVTSSDALSSAGSALDPESVKFLPLSVTRTDLSLFDGLFDVGIVRKSGTIVKCFDDHFSPMYTPDAPTTQLHNEPGDTVISDELRRCLLDSTHNSFDDVFERQDRNELLFHLFAHLVLGGRVNQFEDEVGPYFEVTKAIYREMVSVTKQTDGQLTIHGHAYAIVPKDSSSSLFPMRHRQNFMIVTINPHRRFVTVWYHASPAFYS</sequence>
<feature type="compositionally biased region" description="Basic and acidic residues" evidence="7">
    <location>
        <begin position="52"/>
        <end position="61"/>
    </location>
</feature>
<evidence type="ECO:0000256" key="5">
    <source>
        <dbReference type="ARBA" id="ARBA00023212"/>
    </source>
</evidence>
<gene>
    <name evidence="8" type="ORF">BCR44DRAFT_33548</name>
</gene>
<dbReference type="Proteomes" id="UP000193411">
    <property type="component" value="Unassembled WGS sequence"/>
</dbReference>
<evidence type="ECO:0000256" key="4">
    <source>
        <dbReference type="ARBA" id="ARBA00022490"/>
    </source>
</evidence>
<proteinExistence type="inferred from homology"/>
<keyword evidence="4" id="KW-0963">Cytoplasm</keyword>
<comment type="similarity">
    <text evidence="2">Belongs to the CFAP300 family.</text>
</comment>
<evidence type="ECO:0000256" key="7">
    <source>
        <dbReference type="SAM" id="MobiDB-lite"/>
    </source>
</evidence>
<evidence type="ECO:0000256" key="6">
    <source>
        <dbReference type="ARBA" id="ARBA00023273"/>
    </source>
</evidence>
<accession>A0A1Y2HNL6</accession>
<keyword evidence="9" id="KW-1185">Reference proteome</keyword>
<dbReference type="InterPro" id="IPR029416">
    <property type="entry name" value="CFAP300"/>
</dbReference>
<evidence type="ECO:0000256" key="2">
    <source>
        <dbReference type="ARBA" id="ARBA00009205"/>
    </source>
</evidence>
<keyword evidence="6" id="KW-0966">Cell projection</keyword>
<dbReference type="Pfam" id="PF14926">
    <property type="entry name" value="CFAP300"/>
    <property type="match status" value="1"/>
</dbReference>
<protein>
    <recommendedName>
        <fullName evidence="3">Cilia- and flagella-associated protein 300</fullName>
    </recommendedName>
</protein>
<dbReference type="EMBL" id="MCFL01000026">
    <property type="protein sequence ID" value="ORZ34722.1"/>
    <property type="molecule type" value="Genomic_DNA"/>
</dbReference>
<dbReference type="STRING" id="765915.A0A1Y2HNL6"/>
<organism evidence="8 9">
    <name type="scientific">Catenaria anguillulae PL171</name>
    <dbReference type="NCBI Taxonomy" id="765915"/>
    <lineage>
        <taxon>Eukaryota</taxon>
        <taxon>Fungi</taxon>
        <taxon>Fungi incertae sedis</taxon>
        <taxon>Blastocladiomycota</taxon>
        <taxon>Blastocladiomycetes</taxon>
        <taxon>Blastocladiales</taxon>
        <taxon>Catenariaceae</taxon>
        <taxon>Catenaria</taxon>
    </lineage>
</organism>
<evidence type="ECO:0000313" key="8">
    <source>
        <dbReference type="EMBL" id="ORZ34722.1"/>
    </source>
</evidence>
<feature type="region of interest" description="Disordered" evidence="7">
    <location>
        <begin position="1"/>
        <end position="66"/>
    </location>
</feature>
<evidence type="ECO:0000256" key="3">
    <source>
        <dbReference type="ARBA" id="ARBA00022174"/>
    </source>
</evidence>
<reference evidence="8 9" key="1">
    <citation type="submission" date="2016-07" db="EMBL/GenBank/DDBJ databases">
        <title>Pervasive Adenine N6-methylation of Active Genes in Fungi.</title>
        <authorList>
            <consortium name="DOE Joint Genome Institute"/>
            <person name="Mondo S.J."/>
            <person name="Dannebaum R.O."/>
            <person name="Kuo R.C."/>
            <person name="Labutti K."/>
            <person name="Haridas S."/>
            <person name="Kuo A."/>
            <person name="Salamov A."/>
            <person name="Ahrendt S.R."/>
            <person name="Lipzen A."/>
            <person name="Sullivan W."/>
            <person name="Andreopoulos W.B."/>
            <person name="Clum A."/>
            <person name="Lindquist E."/>
            <person name="Daum C."/>
            <person name="Ramamoorthy G.K."/>
            <person name="Gryganskyi A."/>
            <person name="Culley D."/>
            <person name="Magnuson J.K."/>
            <person name="James T.Y."/>
            <person name="O'Malley M.A."/>
            <person name="Stajich J.E."/>
            <person name="Spatafora J.W."/>
            <person name="Visel A."/>
            <person name="Grigoriev I.V."/>
        </authorList>
    </citation>
    <scope>NUCLEOTIDE SEQUENCE [LARGE SCALE GENOMIC DNA]</scope>
    <source>
        <strain evidence="8 9">PL171</strain>
    </source>
</reference>
<name>A0A1Y2HNL6_9FUNG</name>
<dbReference type="OrthoDB" id="10259249at2759"/>
<comment type="subcellular location">
    <subcellularLocation>
        <location evidence="1">Cytoplasm</location>
        <location evidence="1">Cytoskeleton</location>
        <location evidence="1">Cilium axoneme</location>
    </subcellularLocation>
</comment>
<dbReference type="AlphaFoldDB" id="A0A1Y2HNL6"/>
<dbReference type="GO" id="GO:0005930">
    <property type="term" value="C:axoneme"/>
    <property type="evidence" value="ECO:0007669"/>
    <property type="project" value="UniProtKB-SubCell"/>
</dbReference>
<evidence type="ECO:0000256" key="1">
    <source>
        <dbReference type="ARBA" id="ARBA00004430"/>
    </source>
</evidence>
<evidence type="ECO:0000313" key="9">
    <source>
        <dbReference type="Proteomes" id="UP000193411"/>
    </source>
</evidence>